<keyword evidence="2 4" id="KW-1133">Transmembrane helix</keyword>
<dbReference type="AlphaFoldDB" id="A0A7W8E539"/>
<evidence type="ECO:0000256" key="2">
    <source>
        <dbReference type="ARBA" id="ARBA00022989"/>
    </source>
</evidence>
<feature type="transmembrane region" description="Helical" evidence="4">
    <location>
        <begin position="380"/>
        <end position="399"/>
    </location>
</feature>
<dbReference type="PANTHER" id="PTHR23520">
    <property type="entry name" value="TRANSPORTER, PUTATIVE (AFU_ORTHOLOGUE AFUA_3G04000)-RELATED"/>
    <property type="match status" value="1"/>
</dbReference>
<dbReference type="GO" id="GO:0022857">
    <property type="term" value="F:transmembrane transporter activity"/>
    <property type="evidence" value="ECO:0007669"/>
    <property type="project" value="InterPro"/>
</dbReference>
<feature type="transmembrane region" description="Helical" evidence="4">
    <location>
        <begin position="352"/>
        <end position="373"/>
    </location>
</feature>
<comment type="caution">
    <text evidence="5">The sequence shown here is derived from an EMBL/GenBank/DDBJ whole genome shotgun (WGS) entry which is preliminary data.</text>
</comment>
<feature type="transmembrane region" description="Helical" evidence="4">
    <location>
        <begin position="59"/>
        <end position="80"/>
    </location>
</feature>
<evidence type="ECO:0000313" key="6">
    <source>
        <dbReference type="Proteomes" id="UP000540989"/>
    </source>
</evidence>
<feature type="transmembrane region" description="Helical" evidence="4">
    <location>
        <begin position="87"/>
        <end position="108"/>
    </location>
</feature>
<evidence type="ECO:0000256" key="4">
    <source>
        <dbReference type="SAM" id="Phobius"/>
    </source>
</evidence>
<keyword evidence="1 4" id="KW-0812">Transmembrane</keyword>
<dbReference type="InterPro" id="IPR036259">
    <property type="entry name" value="MFS_trans_sf"/>
</dbReference>
<dbReference type="Gene3D" id="1.20.1250.20">
    <property type="entry name" value="MFS general substrate transporter like domains"/>
    <property type="match status" value="1"/>
</dbReference>
<keyword evidence="3 4" id="KW-0472">Membrane</keyword>
<dbReference type="InterPro" id="IPR011701">
    <property type="entry name" value="MFS"/>
</dbReference>
<dbReference type="PANTHER" id="PTHR23520:SF5">
    <property type="entry name" value="TRANSPORTER, PUTATIVE (AFU_ORTHOLOGUE AFUA_3G04000)-RELATED"/>
    <property type="match status" value="1"/>
</dbReference>
<dbReference type="RefSeq" id="WP_184221412.1">
    <property type="nucleotide sequence ID" value="NZ_JACHIP010000006.1"/>
</dbReference>
<sequence>MTVHLQRRLQVWRKRSLPGGQFWIYFTVALFFNFGFSVFFFLFNLYLLGYGYDERSLGIIGSAMAVGNLCGTIPAGIAATRFGIRPTLLCGIALACLASILRVLFVSFSAQIPFAVLGGAGLCVWGVCLSPAVASLTSARQRATAFSITFASGIGVAGLGAFAAGRLPGFIRSLDPVHLPLPRSERFTLIFAITVAVLSLLPLSRLSLAKSRTSTRLVRPSTPFLRQFLPAMAVWSLVTGAFPPFASIFFVHHLGLSLEAAGTVFSLSQLVSFGAILFAPVLFRLAGLQNGIMISQLATSGMLFALATVHSASSAGLLYWGYMAAQCMNEPGVYGLLMDKVPAADRSGASSYTFFISAGSQIIASSLVGAMIVRLGYSPVLVSIASLAFLAALLFKRLASSTPPALANALPILTTSE</sequence>
<evidence type="ECO:0000256" key="1">
    <source>
        <dbReference type="ARBA" id="ARBA00022692"/>
    </source>
</evidence>
<protein>
    <submittedName>
        <fullName evidence="5">MFS family permease</fullName>
    </submittedName>
</protein>
<dbReference type="Proteomes" id="UP000540989">
    <property type="component" value="Unassembled WGS sequence"/>
</dbReference>
<name>A0A7W8E539_9BACT</name>
<accession>A0A7W8E539</accession>
<dbReference type="Pfam" id="PF07690">
    <property type="entry name" value="MFS_1"/>
    <property type="match status" value="1"/>
</dbReference>
<feature type="transmembrane region" description="Helical" evidence="4">
    <location>
        <begin position="264"/>
        <end position="285"/>
    </location>
</feature>
<organism evidence="5 6">
    <name type="scientific">Granulicella aggregans</name>
    <dbReference type="NCBI Taxonomy" id="474949"/>
    <lineage>
        <taxon>Bacteria</taxon>
        <taxon>Pseudomonadati</taxon>
        <taxon>Acidobacteriota</taxon>
        <taxon>Terriglobia</taxon>
        <taxon>Terriglobales</taxon>
        <taxon>Acidobacteriaceae</taxon>
        <taxon>Granulicella</taxon>
    </lineage>
</organism>
<evidence type="ECO:0000256" key="3">
    <source>
        <dbReference type="ARBA" id="ARBA00023136"/>
    </source>
</evidence>
<reference evidence="5 6" key="1">
    <citation type="submission" date="2020-08" db="EMBL/GenBank/DDBJ databases">
        <title>Genomic Encyclopedia of Type Strains, Phase IV (KMG-V): Genome sequencing to study the core and pangenomes of soil and plant-associated prokaryotes.</title>
        <authorList>
            <person name="Whitman W."/>
        </authorList>
    </citation>
    <scope>NUCLEOTIDE SEQUENCE [LARGE SCALE GENOMIC DNA]</scope>
    <source>
        <strain evidence="5 6">M8UP14</strain>
    </source>
</reference>
<feature type="transmembrane region" description="Helical" evidence="4">
    <location>
        <begin position="114"/>
        <end position="134"/>
    </location>
</feature>
<feature type="transmembrane region" description="Helical" evidence="4">
    <location>
        <begin position="228"/>
        <end position="252"/>
    </location>
</feature>
<evidence type="ECO:0000313" key="5">
    <source>
        <dbReference type="EMBL" id="MBB5059688.1"/>
    </source>
</evidence>
<gene>
    <name evidence="5" type="ORF">HDF16_004414</name>
</gene>
<keyword evidence="6" id="KW-1185">Reference proteome</keyword>
<feature type="transmembrane region" description="Helical" evidence="4">
    <location>
        <begin position="297"/>
        <end position="322"/>
    </location>
</feature>
<dbReference type="EMBL" id="JACHIP010000006">
    <property type="protein sequence ID" value="MBB5059688.1"/>
    <property type="molecule type" value="Genomic_DNA"/>
</dbReference>
<feature type="transmembrane region" description="Helical" evidence="4">
    <location>
        <begin position="146"/>
        <end position="167"/>
    </location>
</feature>
<proteinExistence type="predicted"/>
<dbReference type="SUPFAM" id="SSF103473">
    <property type="entry name" value="MFS general substrate transporter"/>
    <property type="match status" value="1"/>
</dbReference>
<feature type="transmembrane region" description="Helical" evidence="4">
    <location>
        <begin position="22"/>
        <end position="47"/>
    </location>
</feature>
<feature type="transmembrane region" description="Helical" evidence="4">
    <location>
        <begin position="187"/>
        <end position="208"/>
    </location>
</feature>